<dbReference type="GO" id="GO:0017089">
    <property type="term" value="F:glycolipid transfer activity"/>
    <property type="evidence" value="ECO:0007669"/>
    <property type="project" value="TreeGrafter"/>
</dbReference>
<dbReference type="InterPro" id="IPR026265">
    <property type="entry name" value="LptC"/>
</dbReference>
<organism evidence="6 7">
    <name type="scientific">Parasutterella muris</name>
    <dbReference type="NCBI Taxonomy" id="2565572"/>
    <lineage>
        <taxon>Bacteria</taxon>
        <taxon>Pseudomonadati</taxon>
        <taxon>Pseudomonadota</taxon>
        <taxon>Betaproteobacteria</taxon>
        <taxon>Burkholderiales</taxon>
        <taxon>Sutterellaceae</taxon>
        <taxon>Parasutterella</taxon>
    </lineage>
</organism>
<reference evidence="6 7" key="1">
    <citation type="submission" date="2019-12" db="EMBL/GenBank/DDBJ databases">
        <title>Microbes associate with the intestines of laboratory mice.</title>
        <authorList>
            <person name="Navarre W."/>
            <person name="Wong E."/>
        </authorList>
    </citation>
    <scope>NUCLEOTIDE SEQUENCE [LARGE SCALE GENOMIC DNA]</scope>
    <source>
        <strain evidence="6 7">NM82_D38</strain>
    </source>
</reference>
<dbReference type="GO" id="GO:0005886">
    <property type="term" value="C:plasma membrane"/>
    <property type="evidence" value="ECO:0007669"/>
    <property type="project" value="InterPro"/>
</dbReference>
<gene>
    <name evidence="6" type="primary">lptC</name>
    <name evidence="6" type="ORF">E5987_00715</name>
</gene>
<dbReference type="InterPro" id="IPR052363">
    <property type="entry name" value="LPS_export_LptC"/>
</dbReference>
<evidence type="ECO:0000313" key="7">
    <source>
        <dbReference type="Proteomes" id="UP000472580"/>
    </source>
</evidence>
<protein>
    <submittedName>
        <fullName evidence="6">LPS export ABC transporter periplasmic protein LptC</fullName>
    </submittedName>
</protein>
<dbReference type="NCBIfam" id="TIGR04409">
    <property type="entry name" value="LptC_YrbK"/>
    <property type="match status" value="1"/>
</dbReference>
<evidence type="ECO:0000313" key="6">
    <source>
        <dbReference type="EMBL" id="MVX55728.1"/>
    </source>
</evidence>
<keyword evidence="5" id="KW-0472">Membrane</keyword>
<dbReference type="Gene3D" id="2.60.450.10">
    <property type="entry name" value="Lipopolysaccharide (LPS) transport protein A like domain"/>
    <property type="match status" value="1"/>
</dbReference>
<evidence type="ECO:0000256" key="1">
    <source>
        <dbReference type="ARBA" id="ARBA00022475"/>
    </source>
</evidence>
<dbReference type="PANTHER" id="PTHR37481:SF1">
    <property type="entry name" value="LIPOPOLYSACCHARIDE EXPORT SYSTEM PROTEIN LPTC"/>
    <property type="match status" value="1"/>
</dbReference>
<dbReference type="Pfam" id="PF06835">
    <property type="entry name" value="LptC"/>
    <property type="match status" value="1"/>
</dbReference>
<dbReference type="EMBL" id="WSRP01000002">
    <property type="protein sequence ID" value="MVX55728.1"/>
    <property type="molecule type" value="Genomic_DNA"/>
</dbReference>
<dbReference type="PANTHER" id="PTHR37481">
    <property type="entry name" value="LIPOPOLYSACCHARIDE EXPORT SYSTEM PROTEIN LPTC"/>
    <property type="match status" value="1"/>
</dbReference>
<evidence type="ECO:0000256" key="2">
    <source>
        <dbReference type="ARBA" id="ARBA00022519"/>
    </source>
</evidence>
<keyword evidence="1" id="KW-1003">Cell membrane</keyword>
<dbReference type="GO" id="GO:0015221">
    <property type="term" value="F:lipopolysaccharide transmembrane transporter activity"/>
    <property type="evidence" value="ECO:0007669"/>
    <property type="project" value="InterPro"/>
</dbReference>
<comment type="caution">
    <text evidence="6">The sequence shown here is derived from an EMBL/GenBank/DDBJ whole genome shotgun (WGS) entry which is preliminary data.</text>
</comment>
<dbReference type="GO" id="GO:0030288">
    <property type="term" value="C:outer membrane-bounded periplasmic space"/>
    <property type="evidence" value="ECO:0007669"/>
    <property type="project" value="TreeGrafter"/>
</dbReference>
<dbReference type="RefSeq" id="WP_160334165.1">
    <property type="nucleotide sequence ID" value="NZ_WSRP01000002.1"/>
</dbReference>
<sequence length="194" mass="21560">MKDRFISCIALGLLVLLCGLSYWYSVKAELENITHLSDLESPDFIARDITITKFDKDGKASARVFAKEVKHYSDGHADAVLPEYASLNPNEAQVTARSDTAKMVEGGAVIHFYDNVDIRQAAKNGSPASRLTTSQLDAYPDDNIYSSDKPATLYRGEDTSNGVGFDYDNVDRTFKLRSRVQTTLQPNTVKNVQR</sequence>
<dbReference type="InterPro" id="IPR010664">
    <property type="entry name" value="LipoPS_assembly_LptC-rel"/>
</dbReference>
<keyword evidence="7" id="KW-1185">Reference proteome</keyword>
<evidence type="ECO:0000256" key="4">
    <source>
        <dbReference type="ARBA" id="ARBA00022989"/>
    </source>
</evidence>
<evidence type="ECO:0000256" key="5">
    <source>
        <dbReference type="ARBA" id="ARBA00023136"/>
    </source>
</evidence>
<keyword evidence="2" id="KW-0997">Cell inner membrane</keyword>
<keyword evidence="3" id="KW-0812">Transmembrane</keyword>
<keyword evidence="4" id="KW-1133">Transmembrane helix</keyword>
<dbReference type="AlphaFoldDB" id="A0A6L6YGB1"/>
<accession>A0A6L6YGB1</accession>
<dbReference type="Proteomes" id="UP000472580">
    <property type="component" value="Unassembled WGS sequence"/>
</dbReference>
<evidence type="ECO:0000256" key="3">
    <source>
        <dbReference type="ARBA" id="ARBA00022692"/>
    </source>
</evidence>
<name>A0A6L6YGB1_9BURK</name>
<dbReference type="OrthoDB" id="9152472at2"/>
<proteinExistence type="predicted"/>